<evidence type="ECO:0000256" key="2">
    <source>
        <dbReference type="SAM" id="MobiDB-lite"/>
    </source>
</evidence>
<gene>
    <name evidence="4" type="ORF">ACFPTO_17030</name>
</gene>
<proteinExistence type="predicted"/>
<dbReference type="GO" id="GO:0003677">
    <property type="term" value="F:DNA binding"/>
    <property type="evidence" value="ECO:0007669"/>
    <property type="project" value="UniProtKB-KW"/>
</dbReference>
<dbReference type="EMBL" id="JBHSMP010000020">
    <property type="protein sequence ID" value="MFC5430491.1"/>
    <property type="molecule type" value="Genomic_DNA"/>
</dbReference>
<feature type="coiled-coil region" evidence="1">
    <location>
        <begin position="98"/>
        <end position="202"/>
    </location>
</feature>
<name>A0ABW0JC61_9BURK</name>
<organism evidence="4 5">
    <name type="scientific">Paraburkholderia denitrificans</name>
    <dbReference type="NCBI Taxonomy" id="694025"/>
    <lineage>
        <taxon>Bacteria</taxon>
        <taxon>Pseudomonadati</taxon>
        <taxon>Pseudomonadota</taxon>
        <taxon>Betaproteobacteria</taxon>
        <taxon>Burkholderiales</taxon>
        <taxon>Burkholderiaceae</taxon>
        <taxon>Paraburkholderia</taxon>
    </lineage>
</organism>
<sequence length="511" mass="54847">MSSNVTITDELIAEIADRMADEGQKISPLAIWSEVHTGSVVAVSAALRKWREARTPRVPQVVERPALPEVVTDTMRDALDRLWTSAQDEAERAVARRLAAMRQRVDDASSERDDALAELQSTVQELDSLQGQLDQLTRAYEAKVDSAAGSEEDIALAAQRIDAAEQRARELAARVSVLEAELERATSELAAEREARATLEAGIADEDAVASAPAEPVVADEDRESERAALEAAHSEAVARLEGELDAIRAALRAEQDAHAAQREEAAGVHAERDAAALDLQNAQAQLASLTDERHVAASEIERLSASLTEAQARAESAEQHADAAQQQIEAAQQQAEAAQQHAEAVQQQIEAAQQQAEAARQQAADLAERAAAGEQAHGADQASSAGVDPQALEALKAQLASEAEVHAAAIAEARENMKKWSEYANGLKQQLTQANEKMIVVLARGAGEASLSRRLAAELGQVNPEHQLLRKDLQQQLVIEAISAQLEQQGYRYDAKTGVVSKVNAENVTV</sequence>
<keyword evidence="1" id="KW-0175">Coiled coil</keyword>
<feature type="compositionally biased region" description="Low complexity" evidence="2">
    <location>
        <begin position="323"/>
        <end position="336"/>
    </location>
</feature>
<evidence type="ECO:0000259" key="3">
    <source>
        <dbReference type="Pfam" id="PF11740"/>
    </source>
</evidence>
<evidence type="ECO:0000313" key="5">
    <source>
        <dbReference type="Proteomes" id="UP001596103"/>
    </source>
</evidence>
<dbReference type="RefSeq" id="WP_377712987.1">
    <property type="nucleotide sequence ID" value="NZ_JBHSMP010000020.1"/>
</dbReference>
<feature type="region of interest" description="Disordered" evidence="2">
    <location>
        <begin position="310"/>
        <end position="336"/>
    </location>
</feature>
<dbReference type="InterPro" id="IPR021104">
    <property type="entry name" value="KfrA_DNA-bd_N"/>
</dbReference>
<keyword evidence="5" id="KW-1185">Reference proteome</keyword>
<feature type="compositionally biased region" description="Low complexity" evidence="2">
    <location>
        <begin position="361"/>
        <end position="383"/>
    </location>
</feature>
<dbReference type="Pfam" id="PF11740">
    <property type="entry name" value="KfrA_N"/>
    <property type="match status" value="1"/>
</dbReference>
<feature type="region of interest" description="Disordered" evidence="2">
    <location>
        <begin position="207"/>
        <end position="226"/>
    </location>
</feature>
<comment type="caution">
    <text evidence="4">The sequence shown here is derived from an EMBL/GenBank/DDBJ whole genome shotgun (WGS) entry which is preliminary data.</text>
</comment>
<dbReference type="Proteomes" id="UP001596103">
    <property type="component" value="Unassembled WGS sequence"/>
</dbReference>
<protein>
    <submittedName>
        <fullName evidence="4">DNA-binding protein</fullName>
    </submittedName>
</protein>
<evidence type="ECO:0000313" key="4">
    <source>
        <dbReference type="EMBL" id="MFC5430491.1"/>
    </source>
</evidence>
<reference evidence="5" key="1">
    <citation type="journal article" date="2019" name="Int. J. Syst. Evol. Microbiol.">
        <title>The Global Catalogue of Microorganisms (GCM) 10K type strain sequencing project: providing services to taxonomists for standard genome sequencing and annotation.</title>
        <authorList>
            <consortium name="The Broad Institute Genomics Platform"/>
            <consortium name="The Broad Institute Genome Sequencing Center for Infectious Disease"/>
            <person name="Wu L."/>
            <person name="Ma J."/>
        </authorList>
    </citation>
    <scope>NUCLEOTIDE SEQUENCE [LARGE SCALE GENOMIC DNA]</scope>
    <source>
        <strain evidence="5">CCUG 56042</strain>
    </source>
</reference>
<evidence type="ECO:0000256" key="1">
    <source>
        <dbReference type="SAM" id="Coils"/>
    </source>
</evidence>
<dbReference type="SUPFAM" id="SSF57997">
    <property type="entry name" value="Tropomyosin"/>
    <property type="match status" value="1"/>
</dbReference>
<accession>A0ABW0JC61</accession>
<feature type="region of interest" description="Disordered" evidence="2">
    <location>
        <begin position="361"/>
        <end position="387"/>
    </location>
</feature>
<feature type="domain" description="KfrA N-terminal DNA-binding" evidence="3">
    <location>
        <begin position="8"/>
        <end position="125"/>
    </location>
</feature>
<keyword evidence="4" id="KW-0238">DNA-binding</keyword>